<dbReference type="AlphaFoldDB" id="A0A3M9N8E3"/>
<sequence length="292" mass="34673">MNEENNLPEDDKFSDDPEENLRMQNDFLKMKMMAESGAFFGGEGGLPPDIENQFLKNIMEFENANLDAKSFTVFDLLDKPGFEDEKDLNDERFETEYSRLIRLLQDHSIDVSFSRERDDRFKYNFITKELFEHQTTFMPVKGMVTGFLYEEFHPDHELDITNLTNRFLDDFFERSLDVDTYYINEQIIHPDGKLIPREEIIKRFLSMYEAIPEFENTSFVIENQDFELQQKDDAETGMGFSEGTIQYDAIFRDGERKKINGPFKIYFALEWDCWTICFFYLAGYNIFAKEKD</sequence>
<reference evidence="1 2" key="1">
    <citation type="submission" date="2018-11" db="EMBL/GenBank/DDBJ databases">
        <title>Draft genome sequence of Ferruginibacter sp. BO-59.</title>
        <authorList>
            <person name="Im W.T."/>
        </authorList>
    </citation>
    <scope>NUCLEOTIDE SEQUENCE [LARGE SCALE GENOMIC DNA]</scope>
    <source>
        <strain evidence="1 2">BO-59</strain>
    </source>
</reference>
<gene>
    <name evidence="1" type="ORF">EFY79_17015</name>
</gene>
<dbReference type="Proteomes" id="UP000267223">
    <property type="component" value="Unassembled WGS sequence"/>
</dbReference>
<protein>
    <submittedName>
        <fullName evidence="1">Uncharacterized protein</fullName>
    </submittedName>
</protein>
<dbReference type="EMBL" id="RJJR01000015">
    <property type="protein sequence ID" value="RNI34011.1"/>
    <property type="molecule type" value="Genomic_DNA"/>
</dbReference>
<name>A0A3M9N8E3_9BACT</name>
<evidence type="ECO:0000313" key="2">
    <source>
        <dbReference type="Proteomes" id="UP000267223"/>
    </source>
</evidence>
<dbReference type="RefSeq" id="WP_123121951.1">
    <property type="nucleotide sequence ID" value="NZ_RJJR01000015.1"/>
</dbReference>
<comment type="caution">
    <text evidence="1">The sequence shown here is derived from an EMBL/GenBank/DDBJ whole genome shotgun (WGS) entry which is preliminary data.</text>
</comment>
<organism evidence="1 2">
    <name type="scientific">Hanamia caeni</name>
    <dbReference type="NCBI Taxonomy" id="2294116"/>
    <lineage>
        <taxon>Bacteria</taxon>
        <taxon>Pseudomonadati</taxon>
        <taxon>Bacteroidota</taxon>
        <taxon>Chitinophagia</taxon>
        <taxon>Chitinophagales</taxon>
        <taxon>Chitinophagaceae</taxon>
        <taxon>Hanamia</taxon>
    </lineage>
</organism>
<proteinExistence type="predicted"/>
<accession>A0A3M9N8E3</accession>
<evidence type="ECO:0000313" key="1">
    <source>
        <dbReference type="EMBL" id="RNI34011.1"/>
    </source>
</evidence>
<dbReference type="OrthoDB" id="928829at2"/>
<keyword evidence="2" id="KW-1185">Reference proteome</keyword>